<dbReference type="Gene3D" id="1.10.357.10">
    <property type="entry name" value="Tetracycline Repressor, domain 2"/>
    <property type="match status" value="1"/>
</dbReference>
<dbReference type="RefSeq" id="WP_188073543.1">
    <property type="nucleotide sequence ID" value="NZ_BSPS01000011.1"/>
</dbReference>
<keyword evidence="1 2" id="KW-0238">DNA-binding</keyword>
<dbReference type="SUPFAM" id="SSF46689">
    <property type="entry name" value="Homeodomain-like"/>
    <property type="match status" value="1"/>
</dbReference>
<dbReference type="InterPro" id="IPR009057">
    <property type="entry name" value="Homeodomain-like_sf"/>
</dbReference>
<organism evidence="4 5">
    <name type="scientific">Sphingobium jiangsuense</name>
    <dbReference type="NCBI Taxonomy" id="870476"/>
    <lineage>
        <taxon>Bacteria</taxon>
        <taxon>Pseudomonadati</taxon>
        <taxon>Pseudomonadota</taxon>
        <taxon>Alphaproteobacteria</taxon>
        <taxon>Sphingomonadales</taxon>
        <taxon>Sphingomonadaceae</taxon>
        <taxon>Sphingobium</taxon>
    </lineage>
</organism>
<name>A0A7W6BUV2_9SPHN</name>
<sequence>MSGSAVLKKRQENYRVRVARERRERMRAHLLNSVMIVCSGQSSNGPAVIDDVIRHAEVSRGTFYKYFDSLDQAMGELAREMADDMAGGGIVHVYDSVEDPLARTATGFLLYLTRALIEPEWGGFVCRVGLLNASGVLAGRIVADIESGIASGDYVIPSLQVALDMLIGTKTEAIQRIISGEVGPEYLCAMTSMALRALGVTPMKADHVVANAFQWICTQAPAHLYWWKEIGGEAGAGAE</sequence>
<protein>
    <submittedName>
        <fullName evidence="4">AcrR family transcriptional regulator</fullName>
    </submittedName>
</protein>
<evidence type="ECO:0000256" key="2">
    <source>
        <dbReference type="PROSITE-ProRule" id="PRU00335"/>
    </source>
</evidence>
<keyword evidence="5" id="KW-1185">Reference proteome</keyword>
<gene>
    <name evidence="4" type="ORF">GGR43_003998</name>
</gene>
<dbReference type="Proteomes" id="UP000571950">
    <property type="component" value="Unassembled WGS sequence"/>
</dbReference>
<dbReference type="AlphaFoldDB" id="A0A7W6BUV2"/>
<evidence type="ECO:0000256" key="1">
    <source>
        <dbReference type="ARBA" id="ARBA00023125"/>
    </source>
</evidence>
<evidence type="ECO:0000313" key="4">
    <source>
        <dbReference type="EMBL" id="MBB3928254.1"/>
    </source>
</evidence>
<dbReference type="PROSITE" id="PS50977">
    <property type="entry name" value="HTH_TETR_2"/>
    <property type="match status" value="1"/>
</dbReference>
<comment type="caution">
    <text evidence="4">The sequence shown here is derived from an EMBL/GenBank/DDBJ whole genome shotgun (WGS) entry which is preliminary data.</text>
</comment>
<proteinExistence type="predicted"/>
<accession>A0A7W6BUV2</accession>
<dbReference type="EMBL" id="JACIDT010000021">
    <property type="protein sequence ID" value="MBB3928254.1"/>
    <property type="molecule type" value="Genomic_DNA"/>
</dbReference>
<evidence type="ECO:0000259" key="3">
    <source>
        <dbReference type="PROSITE" id="PS50977"/>
    </source>
</evidence>
<reference evidence="4 5" key="1">
    <citation type="submission" date="2020-08" db="EMBL/GenBank/DDBJ databases">
        <title>Genomic Encyclopedia of Type Strains, Phase IV (KMG-IV): sequencing the most valuable type-strain genomes for metagenomic binning, comparative biology and taxonomic classification.</title>
        <authorList>
            <person name="Goeker M."/>
        </authorList>
    </citation>
    <scope>NUCLEOTIDE SEQUENCE [LARGE SCALE GENOMIC DNA]</scope>
    <source>
        <strain evidence="4 5">DSM 26189</strain>
    </source>
</reference>
<feature type="DNA-binding region" description="H-T-H motif" evidence="2">
    <location>
        <begin position="48"/>
        <end position="67"/>
    </location>
</feature>
<evidence type="ECO:0000313" key="5">
    <source>
        <dbReference type="Proteomes" id="UP000571950"/>
    </source>
</evidence>
<dbReference type="GO" id="GO:0003677">
    <property type="term" value="F:DNA binding"/>
    <property type="evidence" value="ECO:0007669"/>
    <property type="project" value="UniProtKB-UniRule"/>
</dbReference>
<dbReference type="InterPro" id="IPR001647">
    <property type="entry name" value="HTH_TetR"/>
</dbReference>
<feature type="domain" description="HTH tetR-type" evidence="3">
    <location>
        <begin position="24"/>
        <end position="85"/>
    </location>
</feature>